<dbReference type="GO" id="GO:0008171">
    <property type="term" value="F:O-methyltransferase activity"/>
    <property type="evidence" value="ECO:0007669"/>
    <property type="project" value="InterPro"/>
</dbReference>
<evidence type="ECO:0000256" key="3">
    <source>
        <dbReference type="ARBA" id="ARBA00022691"/>
    </source>
</evidence>
<dbReference type="InterPro" id="IPR016461">
    <property type="entry name" value="COMT-like"/>
</dbReference>
<evidence type="ECO:0000313" key="6">
    <source>
        <dbReference type="EMBL" id="ADQ66215.1"/>
    </source>
</evidence>
<dbReference type="InterPro" id="IPR036388">
    <property type="entry name" value="WH-like_DNA-bd_sf"/>
</dbReference>
<reference evidence="6 7" key="1">
    <citation type="journal article" date="2009" name="Stand. Genomic Sci.">
        <title>Complete genome sequence of Halogeometricum borinquense type strain (PR3).</title>
        <authorList>
            <person name="Malfatti S."/>
            <person name="Tindall B.J."/>
            <person name="Schneider S."/>
            <person name="Fahnrich R."/>
            <person name="Lapidus A."/>
            <person name="Labuttii K."/>
            <person name="Copeland A."/>
            <person name="Glavina Del Rio T."/>
            <person name="Nolan M."/>
            <person name="Chen F."/>
            <person name="Lucas S."/>
            <person name="Tice H."/>
            <person name="Cheng J.F."/>
            <person name="Bruce D."/>
            <person name="Goodwin L."/>
            <person name="Pitluck S."/>
            <person name="Anderson I."/>
            <person name="Pati A."/>
            <person name="Ivanova N."/>
            <person name="Mavromatis K."/>
            <person name="Chen A."/>
            <person name="Palaniappan K."/>
            <person name="D'haeseleer P."/>
            <person name="Goker M."/>
            <person name="Bristow J."/>
            <person name="Eisen J.A."/>
            <person name="Markowitz V."/>
            <person name="Hugenholtz P."/>
            <person name="Kyrpides N.C."/>
            <person name="Klenk H.P."/>
            <person name="Chain P."/>
        </authorList>
    </citation>
    <scope>NUCLEOTIDE SEQUENCE [LARGE SCALE GENOMIC DNA]</scope>
    <source>
        <strain evidence="7">ATCC 700274 / DSM 11551 / JCM 10706 / KCTC 4070 / PR3</strain>
    </source>
</reference>
<dbReference type="SUPFAM" id="SSF46785">
    <property type="entry name" value="Winged helix' DNA-binding domain"/>
    <property type="match status" value="1"/>
</dbReference>
<dbReference type="PROSITE" id="PS51683">
    <property type="entry name" value="SAM_OMT_II"/>
    <property type="match status" value="1"/>
</dbReference>
<keyword evidence="7" id="KW-1185">Reference proteome</keyword>
<dbReference type="eggNOG" id="arCOG03411">
    <property type="taxonomic scope" value="Archaea"/>
</dbReference>
<organism evidence="6 7">
    <name type="scientific">Halogeometricum borinquense (strain ATCC 700274 / DSM 11551 / JCM 10706 / KCTC 4070 / PR3)</name>
    <dbReference type="NCBI Taxonomy" id="469382"/>
    <lineage>
        <taxon>Archaea</taxon>
        <taxon>Methanobacteriati</taxon>
        <taxon>Methanobacteriota</taxon>
        <taxon>Stenosarchaea group</taxon>
        <taxon>Halobacteria</taxon>
        <taxon>Halobacteriales</taxon>
        <taxon>Haloferacaceae</taxon>
        <taxon>Halogeometricum</taxon>
    </lineage>
</organism>
<gene>
    <name evidence="6" type="ordered locus">Hbor_06150</name>
</gene>
<dbReference type="InterPro" id="IPR029063">
    <property type="entry name" value="SAM-dependent_MTases_sf"/>
</dbReference>
<dbReference type="InterPro" id="IPR012967">
    <property type="entry name" value="COMT_dimerisation"/>
</dbReference>
<dbReference type="STRING" id="469382.Hbor_06150"/>
<dbReference type="OrthoDB" id="146767at2157"/>
<dbReference type="Pfam" id="PF00891">
    <property type="entry name" value="Methyltransf_2"/>
    <property type="match status" value="1"/>
</dbReference>
<keyword evidence="2" id="KW-0808">Transferase</keyword>
<evidence type="ECO:0000256" key="2">
    <source>
        <dbReference type="ARBA" id="ARBA00022679"/>
    </source>
</evidence>
<dbReference type="Gene3D" id="3.40.50.150">
    <property type="entry name" value="Vaccinia Virus protein VP39"/>
    <property type="match status" value="1"/>
</dbReference>
<dbReference type="Proteomes" id="UP000006663">
    <property type="component" value="Chromosome"/>
</dbReference>
<keyword evidence="3" id="KW-0949">S-adenosyl-L-methionine</keyword>
<dbReference type="GeneID" id="9992435"/>
<dbReference type="GO" id="GO:0032259">
    <property type="term" value="P:methylation"/>
    <property type="evidence" value="ECO:0007669"/>
    <property type="project" value="UniProtKB-KW"/>
</dbReference>
<dbReference type="HOGENOM" id="CLU_005533_4_1_2"/>
<dbReference type="KEGG" id="hbo:Hbor_06150"/>
<sequence length="350" mass="38679">MPVNPSFLERLVLLRLNKGPAPMLDLFGASSFRSVTLALEIGLFETIADVDRPLTAEDLADRLDAHPDGIAVFCNFLVSEGYLEAVGDRYRLTGMTEKWLLAESETNMGPWLTYWNDLVFPFWEQELETAIREGEPSQSIYEWFDEDPARWETAQEGFRATASLLVDDVVDSMTVPAGQSRLLDVGGGHGLYAMELCRRHPKLSATVFDYPGAIDAMEDDIPDELAGRLGTRTGDYWTDDLGEGYDMALLFNVVHAHSPAENTALFERVRDALAPGGRIVVLDQWEGSGRTPVSRAGLRFVALTYHTTLGANVYEHDEVSSWLQAAGFTGIQRQSVGPISGMAIVEATKQ</sequence>
<accession>E4NMR0</accession>
<evidence type="ECO:0000313" key="7">
    <source>
        <dbReference type="Proteomes" id="UP000006663"/>
    </source>
</evidence>
<evidence type="ECO:0000256" key="1">
    <source>
        <dbReference type="ARBA" id="ARBA00022603"/>
    </source>
</evidence>
<dbReference type="PIRSF" id="PIRSF005739">
    <property type="entry name" value="O-mtase"/>
    <property type="match status" value="1"/>
</dbReference>
<protein>
    <submittedName>
        <fullName evidence="6">O-methyltransferase</fullName>
    </submittedName>
</protein>
<dbReference type="CDD" id="cd02440">
    <property type="entry name" value="AdoMet_MTases"/>
    <property type="match status" value="1"/>
</dbReference>
<feature type="domain" description="O-methyltransferase dimerisation" evidence="5">
    <location>
        <begin position="34"/>
        <end position="99"/>
    </location>
</feature>
<dbReference type="SUPFAM" id="SSF53335">
    <property type="entry name" value="S-adenosyl-L-methionine-dependent methyltransferases"/>
    <property type="match status" value="1"/>
</dbReference>
<dbReference type="AlphaFoldDB" id="E4NMR0"/>
<feature type="domain" description="O-methyltransferase C-terminal" evidence="4">
    <location>
        <begin position="138"/>
        <end position="328"/>
    </location>
</feature>
<dbReference type="RefSeq" id="WP_013440467.1">
    <property type="nucleotide sequence ID" value="NC_014729.1"/>
</dbReference>
<dbReference type="Pfam" id="PF08100">
    <property type="entry name" value="Dimerisation"/>
    <property type="match status" value="1"/>
</dbReference>
<evidence type="ECO:0000259" key="4">
    <source>
        <dbReference type="Pfam" id="PF00891"/>
    </source>
</evidence>
<keyword evidence="1" id="KW-0489">Methyltransferase</keyword>
<evidence type="ECO:0000259" key="5">
    <source>
        <dbReference type="Pfam" id="PF08100"/>
    </source>
</evidence>
<proteinExistence type="predicted"/>
<dbReference type="Gene3D" id="1.10.10.10">
    <property type="entry name" value="Winged helix-like DNA-binding domain superfamily/Winged helix DNA-binding domain"/>
    <property type="match status" value="1"/>
</dbReference>
<dbReference type="GO" id="GO:0046983">
    <property type="term" value="F:protein dimerization activity"/>
    <property type="evidence" value="ECO:0007669"/>
    <property type="project" value="InterPro"/>
</dbReference>
<dbReference type="EMBL" id="CP001690">
    <property type="protein sequence ID" value="ADQ66215.1"/>
    <property type="molecule type" value="Genomic_DNA"/>
</dbReference>
<dbReference type="PANTHER" id="PTHR43712:SF2">
    <property type="entry name" value="O-METHYLTRANSFERASE CICE"/>
    <property type="match status" value="1"/>
</dbReference>
<name>E4NMR0_HALBP</name>
<dbReference type="InterPro" id="IPR036390">
    <property type="entry name" value="WH_DNA-bd_sf"/>
</dbReference>
<dbReference type="InterPro" id="IPR001077">
    <property type="entry name" value="COMT_C"/>
</dbReference>
<dbReference type="PANTHER" id="PTHR43712">
    <property type="entry name" value="PUTATIVE (AFU_ORTHOLOGUE AFUA_4G14580)-RELATED"/>
    <property type="match status" value="1"/>
</dbReference>